<gene>
    <name evidence="1" type="ORF">JXQ802_LOCUS47839</name>
</gene>
<proteinExistence type="predicted"/>
<accession>A0A816AME2</accession>
<reference evidence="1" key="1">
    <citation type="submission" date="2021-02" db="EMBL/GenBank/DDBJ databases">
        <authorList>
            <person name="Nowell W R."/>
        </authorList>
    </citation>
    <scope>NUCLEOTIDE SEQUENCE</scope>
</reference>
<organism evidence="1 2">
    <name type="scientific">Rotaria sordida</name>
    <dbReference type="NCBI Taxonomy" id="392033"/>
    <lineage>
        <taxon>Eukaryota</taxon>
        <taxon>Metazoa</taxon>
        <taxon>Spiralia</taxon>
        <taxon>Gnathifera</taxon>
        <taxon>Rotifera</taxon>
        <taxon>Eurotatoria</taxon>
        <taxon>Bdelloidea</taxon>
        <taxon>Philodinida</taxon>
        <taxon>Philodinidae</taxon>
        <taxon>Rotaria</taxon>
    </lineage>
</organism>
<dbReference type="EMBL" id="CAJNOL010004914">
    <property type="protein sequence ID" value="CAF1596819.1"/>
    <property type="molecule type" value="Genomic_DNA"/>
</dbReference>
<evidence type="ECO:0000313" key="1">
    <source>
        <dbReference type="EMBL" id="CAF1596819.1"/>
    </source>
</evidence>
<protein>
    <submittedName>
        <fullName evidence="1">Uncharacterized protein</fullName>
    </submittedName>
</protein>
<dbReference type="AlphaFoldDB" id="A0A816AME2"/>
<keyword evidence="2" id="KW-1185">Reference proteome</keyword>
<comment type="caution">
    <text evidence="1">The sequence shown here is derived from an EMBL/GenBank/DDBJ whole genome shotgun (WGS) entry which is preliminary data.</text>
</comment>
<feature type="non-terminal residue" evidence="1">
    <location>
        <position position="53"/>
    </location>
</feature>
<name>A0A816AME2_9BILA</name>
<dbReference type="Proteomes" id="UP000663870">
    <property type="component" value="Unassembled WGS sequence"/>
</dbReference>
<evidence type="ECO:0000313" key="2">
    <source>
        <dbReference type="Proteomes" id="UP000663870"/>
    </source>
</evidence>
<sequence>MILNIHHIVYKISLDLFEKSYCPLDYHLAVCSPDVLHLFKDYFDFKTTSEFLQ</sequence>